<sequence length="123" mass="14992">MYDRVSYLSLPLFLYSFRWNIETSYYEQKTFWSLCSYMVRSYKGIEMLVNLINICYCAMKILPYQDEQFSEYRTKSVQEFRFELSQGIRSQIFLTNFVRNIETHIKSNVIIKALKQLIRQQVY</sequence>
<proteinExistence type="predicted"/>
<protein>
    <recommendedName>
        <fullName evidence="3">Transposase DDE domain-containing protein</fullName>
    </recommendedName>
</protein>
<comment type="caution">
    <text evidence="1">The sequence shown here is derived from an EMBL/GenBank/DDBJ whole genome shotgun (WGS) entry which is preliminary data.</text>
</comment>
<accession>A0A844GNH8</accession>
<evidence type="ECO:0000313" key="2">
    <source>
        <dbReference type="Proteomes" id="UP000437824"/>
    </source>
</evidence>
<gene>
    <name evidence="1" type="ORF">GKZ57_16150</name>
</gene>
<dbReference type="Proteomes" id="UP000437824">
    <property type="component" value="Unassembled WGS sequence"/>
</dbReference>
<reference evidence="1 2" key="1">
    <citation type="submission" date="2019-11" db="EMBL/GenBank/DDBJ databases">
        <title>Draft genome sequence of Blautia luti DSM 14534T, isolated from human stool.</title>
        <authorList>
            <person name="Ortiz R."/>
            <person name="Melis-Arcos F."/>
            <person name="Covarrubias P."/>
            <person name="Cardenas J.P."/>
            <person name="Perez-Donoso J."/>
            <person name="Almonacid D."/>
        </authorList>
    </citation>
    <scope>NUCLEOTIDE SEQUENCE [LARGE SCALE GENOMIC DNA]</scope>
    <source>
        <strain evidence="1 2">DSM 14534</strain>
    </source>
</reference>
<evidence type="ECO:0000313" key="1">
    <source>
        <dbReference type="EMBL" id="MTD62722.1"/>
    </source>
</evidence>
<dbReference type="AlphaFoldDB" id="A0A844GNH8"/>
<name>A0A844GNH8_9FIRM</name>
<organism evidence="1 2">
    <name type="scientific">Blautia luti DSM 14534 = JCM 17040</name>
    <dbReference type="NCBI Taxonomy" id="649762"/>
    <lineage>
        <taxon>Bacteria</taxon>
        <taxon>Bacillati</taxon>
        <taxon>Bacillota</taxon>
        <taxon>Clostridia</taxon>
        <taxon>Lachnospirales</taxon>
        <taxon>Lachnospiraceae</taxon>
        <taxon>Blautia</taxon>
    </lineage>
</organism>
<dbReference type="EMBL" id="WMBC01000018">
    <property type="protein sequence ID" value="MTD62722.1"/>
    <property type="molecule type" value="Genomic_DNA"/>
</dbReference>
<evidence type="ECO:0008006" key="3">
    <source>
        <dbReference type="Google" id="ProtNLM"/>
    </source>
</evidence>